<dbReference type="Gene3D" id="3.90.870.10">
    <property type="entry name" value="DHBP synthase"/>
    <property type="match status" value="1"/>
</dbReference>
<evidence type="ECO:0000259" key="1">
    <source>
        <dbReference type="Pfam" id="PF01300"/>
    </source>
</evidence>
<comment type="caution">
    <text evidence="2">The sequence shown here is derived from an EMBL/GenBank/DDBJ whole genome shotgun (WGS) entry which is preliminary data.</text>
</comment>
<organism evidence="2 3">
    <name type="scientific">Streptomyces lunalinharesii</name>
    <dbReference type="NCBI Taxonomy" id="333384"/>
    <lineage>
        <taxon>Bacteria</taxon>
        <taxon>Bacillati</taxon>
        <taxon>Actinomycetota</taxon>
        <taxon>Actinomycetes</taxon>
        <taxon>Kitasatosporales</taxon>
        <taxon>Streptomycetaceae</taxon>
        <taxon>Streptomyces</taxon>
    </lineage>
</organism>
<sequence length="243" mass="26323">MNHRPAADATPATSDTGTVRRALAQGRAVVLPNPAPLTCVVTATRPAAVNLAKRRPADQAVALWAHHPHTREALAEHLDLSPAAHRLARRLLTEERVTLLAPLRHPHDIPSWLTPAAQDGWTLLFAARWQPLAPLLDDFPLLYVSSANRTGHPPAPTPDDAAPHFAPHTPVLTAPAPLAATATPVRRATTTIRLHPDARTELHRHGAQDHPHPSAEHYLNHLHHTYRTPPTTEDLPGGPIPPG</sequence>
<keyword evidence="3" id="KW-1185">Reference proteome</keyword>
<feature type="domain" description="YrdC-like" evidence="1">
    <location>
        <begin position="23"/>
        <end position="172"/>
    </location>
</feature>
<protein>
    <recommendedName>
        <fullName evidence="1">YrdC-like domain-containing protein</fullName>
    </recommendedName>
</protein>
<proteinExistence type="predicted"/>
<evidence type="ECO:0000313" key="2">
    <source>
        <dbReference type="EMBL" id="GAA2657288.1"/>
    </source>
</evidence>
<name>A0ABN3RPM5_9ACTN</name>
<gene>
    <name evidence="2" type="ORF">GCM10009864_24450</name>
</gene>
<dbReference type="RefSeq" id="WP_344575137.1">
    <property type="nucleotide sequence ID" value="NZ_BAAARK010000006.1"/>
</dbReference>
<accession>A0ABN3RPM5</accession>
<dbReference type="InterPro" id="IPR017945">
    <property type="entry name" value="DHBP_synth_RibB-like_a/b_dom"/>
</dbReference>
<dbReference type="InterPro" id="IPR006070">
    <property type="entry name" value="Sua5-like_dom"/>
</dbReference>
<reference evidence="2 3" key="1">
    <citation type="journal article" date="2019" name="Int. J. Syst. Evol. Microbiol.">
        <title>The Global Catalogue of Microorganisms (GCM) 10K type strain sequencing project: providing services to taxonomists for standard genome sequencing and annotation.</title>
        <authorList>
            <consortium name="The Broad Institute Genomics Platform"/>
            <consortium name="The Broad Institute Genome Sequencing Center for Infectious Disease"/>
            <person name="Wu L."/>
            <person name="Ma J."/>
        </authorList>
    </citation>
    <scope>NUCLEOTIDE SEQUENCE [LARGE SCALE GENOMIC DNA]</scope>
    <source>
        <strain evidence="2 3">JCM 16374</strain>
    </source>
</reference>
<evidence type="ECO:0000313" key="3">
    <source>
        <dbReference type="Proteomes" id="UP001500994"/>
    </source>
</evidence>
<dbReference type="Proteomes" id="UP001500994">
    <property type="component" value="Unassembled WGS sequence"/>
</dbReference>
<dbReference type="SUPFAM" id="SSF55821">
    <property type="entry name" value="YrdC/RibB"/>
    <property type="match status" value="1"/>
</dbReference>
<dbReference type="EMBL" id="BAAARK010000006">
    <property type="protein sequence ID" value="GAA2657288.1"/>
    <property type="molecule type" value="Genomic_DNA"/>
</dbReference>
<dbReference type="Pfam" id="PF01300">
    <property type="entry name" value="Sua5_yciO_yrdC"/>
    <property type="match status" value="1"/>
</dbReference>